<protein>
    <submittedName>
        <fullName evidence="6">Lytic polysaccharide monooxygenase</fullName>
    </submittedName>
</protein>
<evidence type="ECO:0000256" key="2">
    <source>
        <dbReference type="SAM" id="MobiDB-lite"/>
    </source>
</evidence>
<proteinExistence type="predicted"/>
<gene>
    <name evidence="6" type="ORF">NBG84_18605</name>
</gene>
<dbReference type="PANTHER" id="PTHR34823:SF1">
    <property type="entry name" value="CHITIN-BINDING TYPE-4 DOMAIN-CONTAINING PROTEIN"/>
    <property type="match status" value="1"/>
</dbReference>
<sequence>MTARRKVAMVAALGIAPIALTALATAPAVGHGSMKDPVSRVAACFAEGPENPDTAACQAMVAAGGTQPLYDWNEVNIGDVAGAHKSRIPDGKLCSVGREKYKGLDAPRADWPSTAMTAGNNTFRWRATAPHRGTLDLYITKVGYDPTQPLKWSDLEAQPFASVTNPPLENGSYVFNGSVPDRSGRHLIYSILQRSDSPEAFYTCSDVVFGGGGGNASNPAVAKAPSDKAIEQGAGKSSVDHQGHGGDTPSEVKKNAAYTADQADGKPAAADAADEPAADNAPEAQGATENLAETGGDSNTTYIAIGGAAALALGAAAMFGTTRRRAARSGR</sequence>
<dbReference type="PANTHER" id="PTHR34823">
    <property type="entry name" value="GLCNAC-BINDING PROTEIN A"/>
    <property type="match status" value="1"/>
</dbReference>
<feature type="region of interest" description="Disordered" evidence="2">
    <location>
        <begin position="217"/>
        <end position="296"/>
    </location>
</feature>
<evidence type="ECO:0000256" key="4">
    <source>
        <dbReference type="SAM" id="SignalP"/>
    </source>
</evidence>
<keyword evidence="6" id="KW-0503">Monooxygenase</keyword>
<dbReference type="Proteomes" id="UP001431429">
    <property type="component" value="Unassembled WGS sequence"/>
</dbReference>
<feature type="chain" id="PRO_5045523768" evidence="4">
    <location>
        <begin position="25"/>
        <end position="331"/>
    </location>
</feature>
<dbReference type="RefSeq" id="WP_250920618.1">
    <property type="nucleotide sequence ID" value="NZ_JAMQAW010000024.1"/>
</dbReference>
<dbReference type="CDD" id="cd21177">
    <property type="entry name" value="LPMO_AA10"/>
    <property type="match status" value="1"/>
</dbReference>
<comment type="caution">
    <text evidence="6">The sequence shown here is derived from an EMBL/GenBank/DDBJ whole genome shotgun (WGS) entry which is preliminary data.</text>
</comment>
<keyword evidence="3" id="KW-0472">Membrane</keyword>
<dbReference type="InterPro" id="IPR014756">
    <property type="entry name" value="Ig_E-set"/>
</dbReference>
<dbReference type="GO" id="GO:0004497">
    <property type="term" value="F:monooxygenase activity"/>
    <property type="evidence" value="ECO:0007669"/>
    <property type="project" value="UniProtKB-KW"/>
</dbReference>
<dbReference type="NCBIfam" id="TIGR01167">
    <property type="entry name" value="LPXTG_anchor"/>
    <property type="match status" value="1"/>
</dbReference>
<feature type="transmembrane region" description="Helical" evidence="3">
    <location>
        <begin position="302"/>
        <end position="321"/>
    </location>
</feature>
<dbReference type="EMBL" id="JAMQAW010000024">
    <property type="protein sequence ID" value="MCM2390277.1"/>
    <property type="molecule type" value="Genomic_DNA"/>
</dbReference>
<organism evidence="6 7">
    <name type="scientific">Streptomyces albipurpureus</name>
    <dbReference type="NCBI Taxonomy" id="2897419"/>
    <lineage>
        <taxon>Bacteria</taxon>
        <taxon>Bacillati</taxon>
        <taxon>Actinomycetota</taxon>
        <taxon>Actinomycetes</taxon>
        <taxon>Kitasatosporales</taxon>
        <taxon>Streptomycetaceae</taxon>
        <taxon>Streptomyces</taxon>
    </lineage>
</organism>
<evidence type="ECO:0000313" key="6">
    <source>
        <dbReference type="EMBL" id="MCM2390277.1"/>
    </source>
</evidence>
<keyword evidence="7" id="KW-1185">Reference proteome</keyword>
<keyword evidence="3" id="KW-1133">Transmembrane helix</keyword>
<dbReference type="Gene3D" id="2.70.50.50">
    <property type="entry name" value="chitin-binding protein cbp21"/>
    <property type="match status" value="1"/>
</dbReference>
<keyword evidence="1 4" id="KW-0732">Signal</keyword>
<dbReference type="Pfam" id="PF03067">
    <property type="entry name" value="LPMO_10"/>
    <property type="match status" value="1"/>
</dbReference>
<dbReference type="SUPFAM" id="SSF81296">
    <property type="entry name" value="E set domains"/>
    <property type="match status" value="1"/>
</dbReference>
<accession>A0ABT0UNT8</accession>
<name>A0ABT0UNT8_9ACTN</name>
<evidence type="ECO:0000256" key="1">
    <source>
        <dbReference type="ARBA" id="ARBA00022729"/>
    </source>
</evidence>
<feature type="compositionally biased region" description="Low complexity" evidence="2">
    <location>
        <begin position="260"/>
        <end position="271"/>
    </location>
</feature>
<feature type="domain" description="Chitin-binding type-4" evidence="5">
    <location>
        <begin position="31"/>
        <end position="207"/>
    </location>
</feature>
<evidence type="ECO:0000313" key="7">
    <source>
        <dbReference type="Proteomes" id="UP001431429"/>
    </source>
</evidence>
<evidence type="ECO:0000259" key="5">
    <source>
        <dbReference type="Pfam" id="PF03067"/>
    </source>
</evidence>
<dbReference type="InterPro" id="IPR051024">
    <property type="entry name" value="GlcNAc_Chitin_IntDeg"/>
</dbReference>
<feature type="signal peptide" evidence="4">
    <location>
        <begin position="1"/>
        <end position="24"/>
    </location>
</feature>
<dbReference type="NCBIfam" id="NF041528">
    <property type="entry name" value="strep_LAETG"/>
    <property type="match status" value="1"/>
</dbReference>
<dbReference type="InterPro" id="IPR004302">
    <property type="entry name" value="Cellulose/chitin-bd_N"/>
</dbReference>
<keyword evidence="3" id="KW-0812">Transmembrane</keyword>
<evidence type="ECO:0000256" key="3">
    <source>
        <dbReference type="SAM" id="Phobius"/>
    </source>
</evidence>
<feature type="compositionally biased region" description="Basic and acidic residues" evidence="2">
    <location>
        <begin position="238"/>
        <end position="254"/>
    </location>
</feature>
<reference evidence="6" key="1">
    <citation type="submission" date="2022-06" db="EMBL/GenBank/DDBJ databases">
        <title>Genome public.</title>
        <authorList>
            <person name="Sun Q."/>
        </authorList>
    </citation>
    <scope>NUCLEOTIDE SEQUENCE</scope>
    <source>
        <strain evidence="6">CWNU-1</strain>
    </source>
</reference>
<keyword evidence="6" id="KW-0560">Oxidoreductase</keyword>